<dbReference type="STRING" id="573501.SAMN04487999_3224"/>
<evidence type="ECO:0000313" key="4">
    <source>
        <dbReference type="Proteomes" id="UP000290037"/>
    </source>
</evidence>
<reference evidence="2" key="2">
    <citation type="submission" date="2016-11" db="EMBL/GenBank/DDBJ databases">
        <authorList>
            <person name="Jaros S."/>
            <person name="Januszkiewicz K."/>
            <person name="Wedrychowicz H."/>
        </authorList>
    </citation>
    <scope>NUCLEOTIDE SEQUENCE [LARGE SCALE GENOMIC DNA]</scope>
    <source>
        <strain evidence="2">DSM 19859</strain>
    </source>
</reference>
<dbReference type="AlphaFoldDB" id="A0A1M5ZLE3"/>
<dbReference type="RefSeq" id="WP_072984820.1">
    <property type="nucleotide sequence ID" value="NZ_FQXT01000006.1"/>
</dbReference>
<keyword evidence="4" id="KW-1185">Reference proteome</keyword>
<evidence type="ECO:0000313" key="2">
    <source>
        <dbReference type="EMBL" id="SHI24949.1"/>
    </source>
</evidence>
<dbReference type="Proteomes" id="UP000184240">
    <property type="component" value="Unassembled WGS sequence"/>
</dbReference>
<gene>
    <name evidence="1" type="ORF">DSM01_3266</name>
    <name evidence="2" type="ORF">SAMN04487999_3224</name>
</gene>
<evidence type="ECO:0000313" key="1">
    <source>
        <dbReference type="EMBL" id="RXG26948.1"/>
    </source>
</evidence>
<accession>A0A1M5ZLE3</accession>
<sequence length="418" mass="45034">MKKEKLIFGTLGLLGLLFTACDSNDDGTSPENPEAGVESKYIITATPTAAGSEGVADYILTTDAINEGSISTAGNGIEQDGTYRYYITTNNKFFSMLYGQGNPGAVTSYELNAEGSLEKLSDFQSETVQAFAAVDDEILLIKISRNADSPIASWYRFDTNTLQFVAEGQINTQELADKESGELAFFTWITQVGDKVYLPYFTMKGCCSDSFGTIYPNEANIAVYSYPEMEYETTIHDERTSFIGRYFVNGLSVDENGDAYAFSSSVATTNGELSSTLPSAVTRIPSGSTQFDDYYFNIEEASGGLYVTDQVYVGNGKFVGIMASERTSAYASGNQYAIIDVYNQTVTPVSGTPNPETVVLTSSKSNYVSDNKSTVSVGITTETGSWIYNIDVASATATQGKEVVGGTITAISKLDVVE</sequence>
<dbReference type="InterPro" id="IPR025401">
    <property type="entry name" value="DUF4374"/>
</dbReference>
<dbReference type="Pfam" id="PF14298">
    <property type="entry name" value="DUF4374"/>
    <property type="match status" value="2"/>
</dbReference>
<dbReference type="OrthoDB" id="738440at2"/>
<proteinExistence type="predicted"/>
<reference evidence="3" key="1">
    <citation type="submission" date="2016-11" db="EMBL/GenBank/DDBJ databases">
        <authorList>
            <person name="Varghese N."/>
            <person name="Submissions S."/>
        </authorList>
    </citation>
    <scope>NUCLEOTIDE SEQUENCE [LARGE SCALE GENOMIC DNA]</scope>
    <source>
        <strain evidence="3">DSM 19859</strain>
    </source>
</reference>
<dbReference type="Proteomes" id="UP000290037">
    <property type="component" value="Unassembled WGS sequence"/>
</dbReference>
<dbReference type="EMBL" id="QOVN01000010">
    <property type="protein sequence ID" value="RXG26948.1"/>
    <property type="molecule type" value="Genomic_DNA"/>
</dbReference>
<evidence type="ECO:0000313" key="3">
    <source>
        <dbReference type="Proteomes" id="UP000184240"/>
    </source>
</evidence>
<dbReference type="PROSITE" id="PS51257">
    <property type="entry name" value="PROKAR_LIPOPROTEIN"/>
    <property type="match status" value="1"/>
</dbReference>
<protein>
    <recommendedName>
        <fullName evidence="5">DUF4374 domain-containing protein</fullName>
    </recommendedName>
</protein>
<reference evidence="1 4" key="3">
    <citation type="submission" date="2018-07" db="EMBL/GenBank/DDBJ databases">
        <title>Leeuwenhoekiella genomics.</title>
        <authorList>
            <person name="Tahon G."/>
            <person name="Willems A."/>
        </authorList>
    </citation>
    <scope>NUCLEOTIDE SEQUENCE [LARGE SCALE GENOMIC DNA]</scope>
    <source>
        <strain evidence="1 4">LMG 24856</strain>
    </source>
</reference>
<dbReference type="EMBL" id="FQXT01000006">
    <property type="protein sequence ID" value="SHI24949.1"/>
    <property type="molecule type" value="Genomic_DNA"/>
</dbReference>
<name>A0A1M5ZLE3_9FLAO</name>
<organism evidence="2 3">
    <name type="scientific">Leeuwenhoekiella palythoae</name>
    <dbReference type="NCBI Taxonomy" id="573501"/>
    <lineage>
        <taxon>Bacteria</taxon>
        <taxon>Pseudomonadati</taxon>
        <taxon>Bacteroidota</taxon>
        <taxon>Flavobacteriia</taxon>
        <taxon>Flavobacteriales</taxon>
        <taxon>Flavobacteriaceae</taxon>
        <taxon>Leeuwenhoekiella</taxon>
    </lineage>
</organism>
<evidence type="ECO:0008006" key="5">
    <source>
        <dbReference type="Google" id="ProtNLM"/>
    </source>
</evidence>